<comment type="caution">
    <text evidence="2">The sequence shown here is derived from an EMBL/GenBank/DDBJ whole genome shotgun (WGS) entry which is preliminary data.</text>
</comment>
<proteinExistence type="inferred from homology"/>
<evidence type="ECO:0008006" key="4">
    <source>
        <dbReference type="Google" id="ProtNLM"/>
    </source>
</evidence>
<organism evidence="2 3">
    <name type="scientific">Boothiomyces macroporosus</name>
    <dbReference type="NCBI Taxonomy" id="261099"/>
    <lineage>
        <taxon>Eukaryota</taxon>
        <taxon>Fungi</taxon>
        <taxon>Fungi incertae sedis</taxon>
        <taxon>Chytridiomycota</taxon>
        <taxon>Chytridiomycota incertae sedis</taxon>
        <taxon>Chytridiomycetes</taxon>
        <taxon>Rhizophydiales</taxon>
        <taxon>Terramycetaceae</taxon>
        <taxon>Boothiomyces</taxon>
    </lineage>
</organism>
<dbReference type="InterPro" id="IPR003226">
    <property type="entry name" value="MYG1_exonuclease"/>
</dbReference>
<sequence>MTTIITHSGTFHADESLAVFMLKQLPEYANAKVIRTRDAEVIKGGSIVVDVGGVYDPKTSRFDHHQRGFEETFSKDYNIKLSSAGLVYKHFGKNVLAKLLNWDLTHPQLEFVYQKIYDELILMFDGVDNGVMQYPSETPCAYSDSTCISSRVARLNPAWNEPTSDDILYQRFMTAVELAGEELVAKAVAESPNSFISRKALPEPWRGVRDDELSKLTGVDGCIFIHASGFIGGAKTKEATMKLALMALEYQ</sequence>
<evidence type="ECO:0000313" key="3">
    <source>
        <dbReference type="Proteomes" id="UP001210925"/>
    </source>
</evidence>
<dbReference type="AlphaFoldDB" id="A0AAD5Y282"/>
<comment type="similarity">
    <text evidence="1">Belongs to the MYG1 family.</text>
</comment>
<evidence type="ECO:0000256" key="1">
    <source>
        <dbReference type="ARBA" id="ARBA00010105"/>
    </source>
</evidence>
<evidence type="ECO:0000313" key="2">
    <source>
        <dbReference type="EMBL" id="KAJ3254723.1"/>
    </source>
</evidence>
<dbReference type="Pfam" id="PF03690">
    <property type="entry name" value="MYG1_exonuc"/>
    <property type="match status" value="2"/>
</dbReference>
<dbReference type="PANTHER" id="PTHR11215:SF1">
    <property type="entry name" value="MYG1 EXONUCLEASE"/>
    <property type="match status" value="1"/>
</dbReference>
<reference evidence="2" key="1">
    <citation type="submission" date="2020-05" db="EMBL/GenBank/DDBJ databases">
        <title>Phylogenomic resolution of chytrid fungi.</title>
        <authorList>
            <person name="Stajich J.E."/>
            <person name="Amses K."/>
            <person name="Simmons R."/>
            <person name="Seto K."/>
            <person name="Myers J."/>
            <person name="Bonds A."/>
            <person name="Quandt C.A."/>
            <person name="Barry K."/>
            <person name="Liu P."/>
            <person name="Grigoriev I."/>
            <person name="Longcore J.E."/>
            <person name="James T.Y."/>
        </authorList>
    </citation>
    <scope>NUCLEOTIDE SEQUENCE</scope>
    <source>
        <strain evidence="2">PLAUS21</strain>
    </source>
</reference>
<dbReference type="GO" id="GO:0005737">
    <property type="term" value="C:cytoplasm"/>
    <property type="evidence" value="ECO:0007669"/>
    <property type="project" value="TreeGrafter"/>
</dbReference>
<dbReference type="EMBL" id="JADGKB010000079">
    <property type="protein sequence ID" value="KAJ3254723.1"/>
    <property type="molecule type" value="Genomic_DNA"/>
</dbReference>
<keyword evidence="3" id="KW-1185">Reference proteome</keyword>
<gene>
    <name evidence="2" type="ORF">HK103_006875</name>
</gene>
<dbReference type="Proteomes" id="UP001210925">
    <property type="component" value="Unassembled WGS sequence"/>
</dbReference>
<accession>A0AAD5Y282</accession>
<name>A0AAD5Y282_9FUNG</name>
<dbReference type="GO" id="GO:0005634">
    <property type="term" value="C:nucleus"/>
    <property type="evidence" value="ECO:0007669"/>
    <property type="project" value="TreeGrafter"/>
</dbReference>
<dbReference type="PANTHER" id="PTHR11215">
    <property type="entry name" value="METAL DEPENDENT HYDROLASE - RELATED"/>
    <property type="match status" value="1"/>
</dbReference>
<protein>
    <recommendedName>
        <fullName evidence="4">Metal-dependent protein hydrolase</fullName>
    </recommendedName>
</protein>